<dbReference type="GO" id="GO:0031581">
    <property type="term" value="P:hemidesmosome assembly"/>
    <property type="evidence" value="ECO:0007669"/>
    <property type="project" value="TreeGrafter"/>
</dbReference>
<dbReference type="GO" id="GO:0008307">
    <property type="term" value="F:structural constituent of muscle"/>
    <property type="evidence" value="ECO:0007669"/>
    <property type="project" value="TreeGrafter"/>
</dbReference>
<dbReference type="GO" id="GO:0045296">
    <property type="term" value="F:cadherin binding"/>
    <property type="evidence" value="ECO:0007669"/>
    <property type="project" value="TreeGrafter"/>
</dbReference>
<keyword evidence="3" id="KW-0175">Coiled coil</keyword>
<name>A0A401Q6K7_SCYTO</name>
<dbReference type="GO" id="GO:0048471">
    <property type="term" value="C:perinuclear region of cytoplasm"/>
    <property type="evidence" value="ECO:0007669"/>
    <property type="project" value="TreeGrafter"/>
</dbReference>
<dbReference type="FunFam" id="1.20.58.60:FF:000010">
    <property type="entry name" value="plectin isoform X2"/>
    <property type="match status" value="1"/>
</dbReference>
<keyword evidence="1" id="KW-0597">Phosphoprotein</keyword>
<evidence type="ECO:0000256" key="3">
    <source>
        <dbReference type="SAM" id="Coils"/>
    </source>
</evidence>
<sequence>EMHGEVEDKRPLFDNLDNELSKAKLVNEQLIHSHSERDVDLDRYRECVQQLLEHWQRIQAQIDTRSRELQQLGRQLSYYREAHDWLIQWIQETKERQEKIQARPIRDSSSLKEQLQQEKKVLQEVERNREKVDECEKFAKQYIDAIKDYELQLVTYKAQMEPVMSPVKKQKVLSASDTVIQE</sequence>
<dbReference type="GO" id="GO:0005925">
    <property type="term" value="C:focal adhesion"/>
    <property type="evidence" value="ECO:0007669"/>
    <property type="project" value="TreeGrafter"/>
</dbReference>
<dbReference type="Gene3D" id="1.20.58.60">
    <property type="match status" value="2"/>
</dbReference>
<accession>A0A401Q6K7</accession>
<dbReference type="GO" id="GO:0030506">
    <property type="term" value="F:ankyrin binding"/>
    <property type="evidence" value="ECO:0007669"/>
    <property type="project" value="TreeGrafter"/>
</dbReference>
<feature type="non-terminal residue" evidence="4">
    <location>
        <position position="1"/>
    </location>
</feature>
<dbReference type="GO" id="GO:0045104">
    <property type="term" value="P:intermediate filament cytoskeleton organization"/>
    <property type="evidence" value="ECO:0007669"/>
    <property type="project" value="InterPro"/>
</dbReference>
<reference evidence="4 5" key="1">
    <citation type="journal article" date="2018" name="Nat. Ecol. Evol.">
        <title>Shark genomes provide insights into elasmobranch evolution and the origin of vertebrates.</title>
        <authorList>
            <person name="Hara Y"/>
            <person name="Yamaguchi K"/>
            <person name="Onimaru K"/>
            <person name="Kadota M"/>
            <person name="Koyanagi M"/>
            <person name="Keeley SD"/>
            <person name="Tatsumi K"/>
            <person name="Tanaka K"/>
            <person name="Motone F"/>
            <person name="Kageyama Y"/>
            <person name="Nozu R"/>
            <person name="Adachi N"/>
            <person name="Nishimura O"/>
            <person name="Nakagawa R"/>
            <person name="Tanegashima C"/>
            <person name="Kiyatake I"/>
            <person name="Matsumoto R"/>
            <person name="Murakumo K"/>
            <person name="Nishida K"/>
            <person name="Terakita A"/>
            <person name="Kuratani S"/>
            <person name="Sato K"/>
            <person name="Hyodo S Kuraku.S."/>
        </authorList>
    </citation>
    <scope>NUCLEOTIDE SEQUENCE [LARGE SCALE GENOMIC DNA]</scope>
</reference>
<dbReference type="PANTHER" id="PTHR23169">
    <property type="entry name" value="ENVOPLAKIN"/>
    <property type="match status" value="1"/>
</dbReference>
<keyword evidence="5" id="KW-1185">Reference proteome</keyword>
<dbReference type="Proteomes" id="UP000288216">
    <property type="component" value="Unassembled WGS sequence"/>
</dbReference>
<evidence type="ECO:0000313" key="5">
    <source>
        <dbReference type="Proteomes" id="UP000288216"/>
    </source>
</evidence>
<dbReference type="EMBL" id="BFAA01023828">
    <property type="protein sequence ID" value="GCB81008.1"/>
    <property type="molecule type" value="Genomic_DNA"/>
</dbReference>
<dbReference type="GO" id="GO:0030056">
    <property type="term" value="C:hemidesmosome"/>
    <property type="evidence" value="ECO:0007669"/>
    <property type="project" value="TreeGrafter"/>
</dbReference>
<organism evidence="4 5">
    <name type="scientific">Scyliorhinus torazame</name>
    <name type="common">Cloudy catshark</name>
    <name type="synonym">Catulus torazame</name>
    <dbReference type="NCBI Taxonomy" id="75743"/>
    <lineage>
        <taxon>Eukaryota</taxon>
        <taxon>Metazoa</taxon>
        <taxon>Chordata</taxon>
        <taxon>Craniata</taxon>
        <taxon>Vertebrata</taxon>
        <taxon>Chondrichthyes</taxon>
        <taxon>Elasmobranchii</taxon>
        <taxon>Galeomorphii</taxon>
        <taxon>Galeoidea</taxon>
        <taxon>Carcharhiniformes</taxon>
        <taxon>Scyliorhinidae</taxon>
        <taxon>Scyliorhinus</taxon>
    </lineage>
</organism>
<dbReference type="SUPFAM" id="SSF46966">
    <property type="entry name" value="Spectrin repeat"/>
    <property type="match status" value="1"/>
</dbReference>
<dbReference type="AlphaFoldDB" id="A0A401Q6K7"/>
<gene>
    <name evidence="4" type="ORF">scyTo_0022743</name>
</gene>
<evidence type="ECO:0000256" key="2">
    <source>
        <dbReference type="ARBA" id="ARBA00022737"/>
    </source>
</evidence>
<protein>
    <submittedName>
        <fullName evidence="4">Uncharacterized protein</fullName>
    </submittedName>
</protein>
<proteinExistence type="predicted"/>
<keyword evidence="2" id="KW-0677">Repeat</keyword>
<dbReference type="GO" id="GO:0042383">
    <property type="term" value="C:sarcolemma"/>
    <property type="evidence" value="ECO:0007669"/>
    <property type="project" value="TreeGrafter"/>
</dbReference>
<evidence type="ECO:0000313" key="4">
    <source>
        <dbReference type="EMBL" id="GCB81008.1"/>
    </source>
</evidence>
<feature type="coiled-coil region" evidence="3">
    <location>
        <begin position="105"/>
        <end position="159"/>
    </location>
</feature>
<dbReference type="OrthoDB" id="18740at2759"/>
<comment type="caution">
    <text evidence="4">The sequence shown here is derived from an EMBL/GenBank/DDBJ whole genome shotgun (WGS) entry which is preliminary data.</text>
</comment>
<dbReference type="GO" id="GO:0042060">
    <property type="term" value="P:wound healing"/>
    <property type="evidence" value="ECO:0007669"/>
    <property type="project" value="TreeGrafter"/>
</dbReference>
<dbReference type="STRING" id="75743.A0A401Q6K7"/>
<evidence type="ECO:0000256" key="1">
    <source>
        <dbReference type="ARBA" id="ARBA00022553"/>
    </source>
</evidence>
<dbReference type="PANTHER" id="PTHR23169:SF20">
    <property type="entry name" value="PLECTIN"/>
    <property type="match status" value="1"/>
</dbReference>
<feature type="non-terminal residue" evidence="4">
    <location>
        <position position="182"/>
    </location>
</feature>
<dbReference type="GO" id="GO:0005200">
    <property type="term" value="F:structural constituent of cytoskeleton"/>
    <property type="evidence" value="ECO:0007669"/>
    <property type="project" value="TreeGrafter"/>
</dbReference>
<dbReference type="InterPro" id="IPR043197">
    <property type="entry name" value="Plakin"/>
</dbReference>
<dbReference type="GO" id="GO:0005882">
    <property type="term" value="C:intermediate filament"/>
    <property type="evidence" value="ECO:0007669"/>
    <property type="project" value="TreeGrafter"/>
</dbReference>